<dbReference type="Gene3D" id="1.10.101.10">
    <property type="entry name" value="PGBD-like superfamily/PGBD"/>
    <property type="match status" value="1"/>
</dbReference>
<dbReference type="AlphaFoldDB" id="A0A4Q0NUT1"/>
<gene>
    <name evidence="1" type="ORF">DSM04_103303</name>
</gene>
<accession>A0A4Q0NUT1</accession>
<dbReference type="RefSeq" id="WP_128760997.1">
    <property type="nucleotide sequence ID" value="NZ_QOVI01000003.1"/>
</dbReference>
<reference evidence="1 2" key="1">
    <citation type="submission" date="2018-07" db="EMBL/GenBank/DDBJ databases">
        <title>Leeuwenhoekiella genomics.</title>
        <authorList>
            <person name="Tahon G."/>
            <person name="Willems A."/>
        </authorList>
    </citation>
    <scope>NUCLEOTIDE SEQUENCE [LARGE SCALE GENOMIC DNA]</scope>
    <source>
        <strain evidence="1 2">R-50232</strain>
    </source>
</reference>
<protein>
    <recommendedName>
        <fullName evidence="3">Peptidoglycan binding protein</fullName>
    </recommendedName>
</protein>
<evidence type="ECO:0008006" key="3">
    <source>
        <dbReference type="Google" id="ProtNLM"/>
    </source>
</evidence>
<organism evidence="1 2">
    <name type="scientific">Leeuwenhoekiella aestuarii</name>
    <dbReference type="NCBI Taxonomy" id="2249426"/>
    <lineage>
        <taxon>Bacteria</taxon>
        <taxon>Pseudomonadati</taxon>
        <taxon>Bacteroidota</taxon>
        <taxon>Flavobacteriia</taxon>
        <taxon>Flavobacteriales</taxon>
        <taxon>Flavobacteriaceae</taxon>
        <taxon>Leeuwenhoekiella</taxon>
    </lineage>
</organism>
<dbReference type="InterPro" id="IPR036365">
    <property type="entry name" value="PGBD-like_sf"/>
</dbReference>
<sequence length="103" mass="12218">MNTLKLGSVDNGKLPQNKEEFLKPYHRWMATKLRNKKQFRDEANYKWQDFKEVEGQDVFRLQRFLKSKGFFPNAQLSGIFGYGTQAATRLFQEYVYSIEGKIQ</sequence>
<evidence type="ECO:0000313" key="2">
    <source>
        <dbReference type="Proteomes" id="UP000289821"/>
    </source>
</evidence>
<dbReference type="Proteomes" id="UP000289821">
    <property type="component" value="Unassembled WGS sequence"/>
</dbReference>
<keyword evidence="2" id="KW-1185">Reference proteome</keyword>
<dbReference type="SUPFAM" id="SSF47090">
    <property type="entry name" value="PGBD-like"/>
    <property type="match status" value="1"/>
</dbReference>
<dbReference type="InterPro" id="IPR036366">
    <property type="entry name" value="PGBDSf"/>
</dbReference>
<evidence type="ECO:0000313" key="1">
    <source>
        <dbReference type="EMBL" id="RXG15415.1"/>
    </source>
</evidence>
<proteinExistence type="predicted"/>
<name>A0A4Q0NUT1_9FLAO</name>
<dbReference type="EMBL" id="QOVI01000003">
    <property type="protein sequence ID" value="RXG15415.1"/>
    <property type="molecule type" value="Genomic_DNA"/>
</dbReference>
<comment type="caution">
    <text evidence="1">The sequence shown here is derived from an EMBL/GenBank/DDBJ whole genome shotgun (WGS) entry which is preliminary data.</text>
</comment>